<comment type="caution">
    <text evidence="1">The sequence shown here is derived from an EMBL/GenBank/DDBJ whole genome shotgun (WGS) entry which is preliminary data.</text>
</comment>
<keyword evidence="2" id="KW-1185">Reference proteome</keyword>
<reference evidence="1 2" key="1">
    <citation type="submission" date="2017-07" db="EMBL/GenBank/DDBJ databases">
        <title>First draft Genome Sequence of Nocardia cerradoensis isolated from human infection.</title>
        <authorList>
            <person name="Carrasco G."/>
        </authorList>
    </citation>
    <scope>NUCLEOTIDE SEQUENCE [LARGE SCALE GENOMIC DNA]</scope>
    <source>
        <strain evidence="1 2">CNM20130759</strain>
    </source>
</reference>
<gene>
    <name evidence="1" type="ORF">B7C42_08108</name>
</gene>
<name>A0A231GT73_9NOCA</name>
<proteinExistence type="predicted"/>
<evidence type="ECO:0000313" key="2">
    <source>
        <dbReference type="Proteomes" id="UP000215506"/>
    </source>
</evidence>
<organism evidence="1 2">
    <name type="scientific">Nocardia cerradoensis</name>
    <dbReference type="NCBI Taxonomy" id="85688"/>
    <lineage>
        <taxon>Bacteria</taxon>
        <taxon>Bacillati</taxon>
        <taxon>Actinomycetota</taxon>
        <taxon>Actinomycetes</taxon>
        <taxon>Mycobacteriales</taxon>
        <taxon>Nocardiaceae</taxon>
        <taxon>Nocardia</taxon>
    </lineage>
</organism>
<evidence type="ECO:0000313" key="1">
    <source>
        <dbReference type="EMBL" id="OXR39820.1"/>
    </source>
</evidence>
<dbReference type="EMBL" id="NGAF01000060">
    <property type="protein sequence ID" value="OXR39820.1"/>
    <property type="molecule type" value="Genomic_DNA"/>
</dbReference>
<accession>A0A231GT73</accession>
<sequence length="63" mass="7488">MSDRSRYPDPTPRELEWHHNRCRKGWLSPWNAPHPIPCLVCKPHLRRTLATNDCDPNAPYARR</sequence>
<protein>
    <submittedName>
        <fullName evidence="1">Uncharacterized protein</fullName>
    </submittedName>
</protein>
<dbReference type="AlphaFoldDB" id="A0A231GT73"/>
<dbReference type="Proteomes" id="UP000215506">
    <property type="component" value="Unassembled WGS sequence"/>
</dbReference>